<dbReference type="SUPFAM" id="SSF53254">
    <property type="entry name" value="Phosphoglycerate mutase-like"/>
    <property type="match status" value="1"/>
</dbReference>
<feature type="domain" description="Methionyl/Valyl/Leucyl/Isoleucyl-tRNA synthetase anticodon-binding" evidence="18">
    <location>
        <begin position="865"/>
        <end position="1004"/>
    </location>
</feature>
<dbReference type="Pfam" id="PF08264">
    <property type="entry name" value="Anticodon_1"/>
    <property type="match status" value="1"/>
</dbReference>
<dbReference type="InterPro" id="IPR002301">
    <property type="entry name" value="Ile-tRNA-ligase"/>
</dbReference>
<evidence type="ECO:0000256" key="5">
    <source>
        <dbReference type="ARBA" id="ARBA00013165"/>
    </source>
</evidence>
<accession>A0A1F5PM35</accession>
<protein>
    <recommendedName>
        <fullName evidence="5">isoleucine--tRNA ligase</fullName>
        <ecNumber evidence="5">6.1.1.5</ecNumber>
    </recommendedName>
</protein>
<comment type="function">
    <text evidence="14">Catalyzes the attachment of isoleucine to tRNA(Ile). As IleRS can inadvertently accommodate and process structurally similar amino acids such as valine, to avoid such errors it has two additional distinct tRNA(Ile)-dependent editing activities. One activity is designated as 'pretransfer' editing and involves the hydrolysis of activated Val-AMP. The other activity is designated 'posttransfer' editing and involves deacylation of mischarged Val-tRNA(Ile).</text>
</comment>
<comment type="similarity">
    <text evidence="3">Belongs to the class-I aminoacyl-tRNA synthetase family. IleS type 2 subfamily.</text>
</comment>
<evidence type="ECO:0000256" key="9">
    <source>
        <dbReference type="ARBA" id="ARBA00022741"/>
    </source>
</evidence>
<keyword evidence="10" id="KW-0862">Zinc</keyword>
<dbReference type="Gene3D" id="3.40.50.620">
    <property type="entry name" value="HUPs"/>
    <property type="match status" value="2"/>
</dbReference>
<dbReference type="Gene3D" id="3.40.50.1240">
    <property type="entry name" value="Phosphoglycerate mutase-like"/>
    <property type="match status" value="1"/>
</dbReference>
<name>A0A1F5PM35_9BACT</name>
<dbReference type="InterPro" id="IPR002300">
    <property type="entry name" value="aa-tRNA-synth_Ia"/>
</dbReference>
<dbReference type="PANTHER" id="PTHR42780:SF1">
    <property type="entry name" value="ISOLEUCINE--TRNA LIGASE, CYTOPLASMIC"/>
    <property type="match status" value="1"/>
</dbReference>
<dbReference type="FunFam" id="3.40.50.620:FF:000063">
    <property type="entry name" value="Isoleucine--tRNA ligase"/>
    <property type="match status" value="1"/>
</dbReference>
<proteinExistence type="inferred from homology"/>
<feature type="binding site" evidence="16">
    <location>
        <begin position="498"/>
        <end position="505"/>
    </location>
    <ligand>
        <name>substrate</name>
    </ligand>
</feature>
<gene>
    <name evidence="19" type="ORF">A3E29_01275</name>
</gene>
<dbReference type="PRINTS" id="PR00984">
    <property type="entry name" value="TRNASYNTHILE"/>
</dbReference>
<dbReference type="GO" id="GO:0046872">
    <property type="term" value="F:metal ion binding"/>
    <property type="evidence" value="ECO:0007669"/>
    <property type="project" value="UniProtKB-KW"/>
</dbReference>
<dbReference type="GO" id="GO:0006428">
    <property type="term" value="P:isoleucyl-tRNA aminoacylation"/>
    <property type="evidence" value="ECO:0007669"/>
    <property type="project" value="InterPro"/>
</dbReference>
<dbReference type="PANTHER" id="PTHR42780">
    <property type="entry name" value="SOLEUCYL-TRNA SYNTHETASE"/>
    <property type="match status" value="1"/>
</dbReference>
<dbReference type="SMART" id="SM00855">
    <property type="entry name" value="PGAM"/>
    <property type="match status" value="1"/>
</dbReference>
<dbReference type="Proteomes" id="UP000177682">
    <property type="component" value="Unassembled WGS sequence"/>
</dbReference>
<keyword evidence="13" id="KW-0030">Aminoacyl-tRNA synthetase</keyword>
<dbReference type="GO" id="GO:0005737">
    <property type="term" value="C:cytoplasm"/>
    <property type="evidence" value="ECO:0007669"/>
    <property type="project" value="UniProtKB-SubCell"/>
</dbReference>
<comment type="subcellular location">
    <subcellularLocation>
        <location evidence="2">Cytoplasm</location>
    </subcellularLocation>
</comment>
<evidence type="ECO:0000256" key="8">
    <source>
        <dbReference type="ARBA" id="ARBA00022723"/>
    </source>
</evidence>
<dbReference type="GO" id="GO:0000049">
    <property type="term" value="F:tRNA binding"/>
    <property type="evidence" value="ECO:0007669"/>
    <property type="project" value="InterPro"/>
</dbReference>
<evidence type="ECO:0000256" key="15">
    <source>
        <dbReference type="ARBA" id="ARBA00048359"/>
    </source>
</evidence>
<comment type="catalytic activity">
    <reaction evidence="15">
        <text>tRNA(Ile) + L-isoleucine + ATP = L-isoleucyl-tRNA(Ile) + AMP + diphosphate</text>
        <dbReference type="Rhea" id="RHEA:11060"/>
        <dbReference type="Rhea" id="RHEA-COMP:9666"/>
        <dbReference type="Rhea" id="RHEA-COMP:9695"/>
        <dbReference type="ChEBI" id="CHEBI:30616"/>
        <dbReference type="ChEBI" id="CHEBI:33019"/>
        <dbReference type="ChEBI" id="CHEBI:58045"/>
        <dbReference type="ChEBI" id="CHEBI:78442"/>
        <dbReference type="ChEBI" id="CHEBI:78528"/>
        <dbReference type="ChEBI" id="CHEBI:456215"/>
        <dbReference type="EC" id="6.1.1.5"/>
    </reaction>
</comment>
<dbReference type="SUPFAM" id="SSF52374">
    <property type="entry name" value="Nucleotidylyl transferase"/>
    <property type="match status" value="1"/>
</dbReference>
<keyword evidence="12" id="KW-0648">Protein biosynthesis</keyword>
<keyword evidence="11" id="KW-0067">ATP-binding</keyword>
<dbReference type="InterPro" id="IPR013078">
    <property type="entry name" value="His_Pase_superF_clade-1"/>
</dbReference>
<dbReference type="CDD" id="cd07961">
    <property type="entry name" value="Anticodon_Ia_Ile_ABEc"/>
    <property type="match status" value="1"/>
</dbReference>
<dbReference type="Gene3D" id="3.90.740.10">
    <property type="entry name" value="Valyl/Leucyl/Isoleucyl-tRNA synthetase, editing domain"/>
    <property type="match status" value="1"/>
</dbReference>
<evidence type="ECO:0000256" key="13">
    <source>
        <dbReference type="ARBA" id="ARBA00023146"/>
    </source>
</evidence>
<sequence length="1124" mass="129769">MFNPIQPKPDFPKLEEEILKFWEDNQIFQKSLEQTKQGKPYTFYDGPPFATGLPHYGSILPSVVKDAIPRYQTMQGRFVRRRWGWDCHGLPIEEIVERELKISGKKQIEQLGIKKFNETCRSMVLMYVAEWRKTIRRIARWVEFDNSYKTMDRDYMESVWWAFKQVYEQGLIYEGRKVLLYCPRCETPVSNFEVAMDNSYRDVTEEAVTVKFAIRNPKFVNTFILAWTTTPWTLPGNVALAVGKDIDYVKVKMNQEVYLLAKDRVNDLMKLHPDSRFSILDFPFKGSELVGLSYEPLFDVPAVHSDKSYKVYAADFVNIEDGTGVVHTAVVYGEDDYNLGLKEGLPVVPLLDEKGIFNDNAPSLIRGQYFKAAEKTIKKDLEARGLMFAKQQHQHSYPHCWRCGTALFYNAIPAWFVNVQKVKPDLLRTNEAQMNWYPDHLKHGRYQKSVEAAPDWNISRNRYWGNPIPVWKCEVGHVNVVGSIKDLGLNRNTFYFVRHGQSTKNTLRVSSTKLETDKYPLTDKGFENAEKVTQGLKDRGGVDLIFSSDFLRTKSTAEIIGKHLGAPVMTDARLREYDTGIYDNRPVSEFYDYIAHHDIWKEAPEGGETLTQVQQRMVAFVNEINQKYEGKRIVVVGHGDPLWVLLEHYGSEQENPNNHTDKIYEIDVSILDLHRPYIDEVVIKCKECGQPAHRISEIFDSWFEAGSMPFAEYHYPFAQGEIFKSRFPGQFVVEYLPQTRAWFYVMHVMAQILFNSAPFENILTTGTILAEDGAKMSKSKRNYPDPWLMIEKYGVDALRFYLMNSPVMQAEDLNFSERELGIIYRKNILILWNVFNYFVTYANEAGWEPEKNFKFQISNFKSVLDLWIVAKTQELVNEVTDQLDGYNTVKATRAIENYINELSTWYLRRSRGRKDAHFFGTLRHALLTLAKVIAPTMPYLGELIYQNLNRRLEVPSVHLAKWPEQLELTPDQTAVLNQMQMVRDLVEQGHSLRKAANIKLRQPLNSFGYSGKQLAQEFEEILADELNVKAVKAGDKLEFDLNITSELKQEGLAAELTRAVQEMRKKLGFKVGQPVTLSYNTDDSDLAAAMELIDTKKKYISKMVKESGGTEIDVDGKKISLKLE</sequence>
<comment type="caution">
    <text evidence="19">The sequence shown here is derived from an EMBL/GenBank/DDBJ whole genome shotgun (WGS) entry which is preliminary data.</text>
</comment>
<dbReference type="AlphaFoldDB" id="A0A1F5PM35"/>
<feature type="domain" description="Aminoacyl-tRNA synthetase class Ia" evidence="17">
    <location>
        <begin position="636"/>
        <end position="813"/>
    </location>
</feature>
<dbReference type="GO" id="GO:0004822">
    <property type="term" value="F:isoleucine-tRNA ligase activity"/>
    <property type="evidence" value="ECO:0007669"/>
    <property type="project" value="UniProtKB-EC"/>
</dbReference>
<evidence type="ECO:0000259" key="17">
    <source>
        <dbReference type="Pfam" id="PF00133"/>
    </source>
</evidence>
<dbReference type="Gene3D" id="1.10.730.10">
    <property type="entry name" value="Isoleucyl-tRNA Synthetase, Domain 1"/>
    <property type="match status" value="1"/>
</dbReference>
<dbReference type="Pfam" id="PF00133">
    <property type="entry name" value="tRNA-synt_1"/>
    <property type="match status" value="2"/>
</dbReference>
<dbReference type="InterPro" id="IPR009008">
    <property type="entry name" value="Val/Leu/Ile-tRNA-synth_edit"/>
</dbReference>
<evidence type="ECO:0000256" key="4">
    <source>
        <dbReference type="ARBA" id="ARBA00011245"/>
    </source>
</evidence>
<dbReference type="InterPro" id="IPR029033">
    <property type="entry name" value="His_PPase_superfam"/>
</dbReference>
<dbReference type="EMBL" id="MFEY01000004">
    <property type="protein sequence ID" value="OGE90740.1"/>
    <property type="molecule type" value="Genomic_DNA"/>
</dbReference>
<dbReference type="Pfam" id="PF19302">
    <property type="entry name" value="DUF5915"/>
    <property type="match status" value="1"/>
</dbReference>
<dbReference type="GO" id="GO:0002161">
    <property type="term" value="F:aminoacyl-tRNA deacylase activity"/>
    <property type="evidence" value="ECO:0007669"/>
    <property type="project" value="InterPro"/>
</dbReference>
<evidence type="ECO:0000256" key="3">
    <source>
        <dbReference type="ARBA" id="ARBA00007078"/>
    </source>
</evidence>
<keyword evidence="7" id="KW-0436">Ligase</keyword>
<feature type="binding site" evidence="16">
    <location>
        <position position="552"/>
    </location>
    <ligand>
        <name>substrate</name>
    </ligand>
</feature>
<evidence type="ECO:0000256" key="6">
    <source>
        <dbReference type="ARBA" id="ARBA00022490"/>
    </source>
</evidence>
<evidence type="ECO:0000259" key="18">
    <source>
        <dbReference type="Pfam" id="PF08264"/>
    </source>
</evidence>
<keyword evidence="8" id="KW-0479">Metal-binding</keyword>
<keyword evidence="9" id="KW-0547">Nucleotide-binding</keyword>
<dbReference type="SUPFAM" id="SSF50677">
    <property type="entry name" value="ValRS/IleRS/LeuRS editing domain"/>
    <property type="match status" value="1"/>
</dbReference>
<dbReference type="InterPro" id="IPR033709">
    <property type="entry name" value="Anticodon_Ile_ABEc"/>
</dbReference>
<comment type="subunit">
    <text evidence="4">Monomer.</text>
</comment>
<comment type="cofactor">
    <cofactor evidence="1">
        <name>Zn(2+)</name>
        <dbReference type="ChEBI" id="CHEBI:29105"/>
    </cofactor>
</comment>
<evidence type="ECO:0000256" key="10">
    <source>
        <dbReference type="ARBA" id="ARBA00022833"/>
    </source>
</evidence>
<dbReference type="GO" id="GO:0005524">
    <property type="term" value="F:ATP binding"/>
    <property type="evidence" value="ECO:0007669"/>
    <property type="project" value="UniProtKB-KW"/>
</dbReference>
<evidence type="ECO:0000313" key="19">
    <source>
        <dbReference type="EMBL" id="OGE90740.1"/>
    </source>
</evidence>
<dbReference type="InterPro" id="IPR009080">
    <property type="entry name" value="tRNAsynth_Ia_anticodon-bd"/>
</dbReference>
<dbReference type="InterPro" id="IPR014729">
    <property type="entry name" value="Rossmann-like_a/b/a_fold"/>
</dbReference>
<dbReference type="EC" id="6.1.1.5" evidence="5"/>
<organism evidence="19 20">
    <name type="scientific">Candidatus Doudnabacteria bacterium RIFCSPHIGHO2_12_FULL_48_16</name>
    <dbReference type="NCBI Taxonomy" id="1817838"/>
    <lineage>
        <taxon>Bacteria</taxon>
        <taxon>Candidatus Doudnaibacteriota</taxon>
    </lineage>
</organism>
<evidence type="ECO:0000256" key="2">
    <source>
        <dbReference type="ARBA" id="ARBA00004496"/>
    </source>
</evidence>
<feature type="domain" description="Aminoacyl-tRNA synthetase class Ia" evidence="17">
    <location>
        <begin position="18"/>
        <end position="492"/>
    </location>
</feature>
<evidence type="ECO:0000256" key="11">
    <source>
        <dbReference type="ARBA" id="ARBA00022840"/>
    </source>
</evidence>
<evidence type="ECO:0000256" key="7">
    <source>
        <dbReference type="ARBA" id="ARBA00022598"/>
    </source>
</evidence>
<reference evidence="19 20" key="1">
    <citation type="journal article" date="2016" name="Nat. Commun.">
        <title>Thousands of microbial genomes shed light on interconnected biogeochemical processes in an aquifer system.</title>
        <authorList>
            <person name="Anantharaman K."/>
            <person name="Brown C.T."/>
            <person name="Hug L.A."/>
            <person name="Sharon I."/>
            <person name="Castelle C.J."/>
            <person name="Probst A.J."/>
            <person name="Thomas B.C."/>
            <person name="Singh A."/>
            <person name="Wilkins M.J."/>
            <person name="Karaoz U."/>
            <person name="Brodie E.L."/>
            <person name="Williams K.H."/>
            <person name="Hubbard S.S."/>
            <person name="Banfield J.F."/>
        </authorList>
    </citation>
    <scope>NUCLEOTIDE SEQUENCE [LARGE SCALE GENOMIC DNA]</scope>
</reference>
<evidence type="ECO:0000256" key="1">
    <source>
        <dbReference type="ARBA" id="ARBA00001947"/>
    </source>
</evidence>
<dbReference type="InterPro" id="IPR013155">
    <property type="entry name" value="M/V/L/I-tRNA-synth_anticd-bd"/>
</dbReference>
<dbReference type="InterPro" id="IPR023586">
    <property type="entry name" value="Ile-tRNA-ligase_type2"/>
</dbReference>
<dbReference type="CDD" id="cd07067">
    <property type="entry name" value="HP_PGM_like"/>
    <property type="match status" value="1"/>
</dbReference>
<evidence type="ECO:0000313" key="20">
    <source>
        <dbReference type="Proteomes" id="UP000177682"/>
    </source>
</evidence>
<dbReference type="SUPFAM" id="SSF47323">
    <property type="entry name" value="Anticodon-binding domain of a subclass of class I aminoacyl-tRNA synthetases"/>
    <property type="match status" value="1"/>
</dbReference>
<evidence type="ECO:0000256" key="14">
    <source>
        <dbReference type="ARBA" id="ARBA00025217"/>
    </source>
</evidence>
<keyword evidence="6" id="KW-0963">Cytoplasm</keyword>
<evidence type="ECO:0000256" key="16">
    <source>
        <dbReference type="PIRSR" id="PIRSR613078-2"/>
    </source>
</evidence>
<evidence type="ECO:0000256" key="12">
    <source>
        <dbReference type="ARBA" id="ARBA00022917"/>
    </source>
</evidence>